<organism evidence="1 2">
    <name type="scientific">Fontibacillus solani</name>
    <dbReference type="NCBI Taxonomy" id="1572857"/>
    <lineage>
        <taxon>Bacteria</taxon>
        <taxon>Bacillati</taxon>
        <taxon>Bacillota</taxon>
        <taxon>Bacilli</taxon>
        <taxon>Bacillales</taxon>
        <taxon>Paenibacillaceae</taxon>
        <taxon>Fontibacillus</taxon>
    </lineage>
</organism>
<evidence type="ECO:0000313" key="1">
    <source>
        <dbReference type="EMBL" id="MBA9087055.1"/>
    </source>
</evidence>
<name>A0A7W3SVT6_9BACL</name>
<keyword evidence="2" id="KW-1185">Reference proteome</keyword>
<dbReference type="Proteomes" id="UP000567067">
    <property type="component" value="Unassembled WGS sequence"/>
</dbReference>
<accession>A0A7W3SVT6</accession>
<sequence>MSFAEWPPSNYCYFDVNNTLDKPLRIYWGG</sequence>
<proteinExistence type="predicted"/>
<evidence type="ECO:0000313" key="2">
    <source>
        <dbReference type="Proteomes" id="UP000567067"/>
    </source>
</evidence>
<protein>
    <submittedName>
        <fullName evidence="1">Uncharacterized protein</fullName>
    </submittedName>
</protein>
<dbReference type="AlphaFoldDB" id="A0A7W3SVT6"/>
<gene>
    <name evidence="1" type="ORF">FHR92_003535</name>
</gene>
<dbReference type="EMBL" id="JACJIP010000025">
    <property type="protein sequence ID" value="MBA9087055.1"/>
    <property type="molecule type" value="Genomic_DNA"/>
</dbReference>
<reference evidence="1 2" key="1">
    <citation type="submission" date="2020-08" db="EMBL/GenBank/DDBJ databases">
        <title>Genomic Encyclopedia of Type Strains, Phase III (KMG-III): the genomes of soil and plant-associated and newly described type strains.</title>
        <authorList>
            <person name="Whitman W."/>
        </authorList>
    </citation>
    <scope>NUCLEOTIDE SEQUENCE [LARGE SCALE GENOMIC DNA]</scope>
    <source>
        <strain evidence="1 2">CECT 8693</strain>
    </source>
</reference>
<comment type="caution">
    <text evidence="1">The sequence shown here is derived from an EMBL/GenBank/DDBJ whole genome shotgun (WGS) entry which is preliminary data.</text>
</comment>